<name>A0A917SBT5_9ACTN</name>
<organism evidence="2 3">
    <name type="scientific">Microlunatus endophyticus</name>
    <dbReference type="NCBI Taxonomy" id="1716077"/>
    <lineage>
        <taxon>Bacteria</taxon>
        <taxon>Bacillati</taxon>
        <taxon>Actinomycetota</taxon>
        <taxon>Actinomycetes</taxon>
        <taxon>Propionibacteriales</taxon>
        <taxon>Propionibacteriaceae</taxon>
        <taxon>Microlunatus</taxon>
    </lineage>
</organism>
<protein>
    <submittedName>
        <fullName evidence="2">Uncharacterized protein</fullName>
    </submittedName>
</protein>
<gene>
    <name evidence="2" type="ORF">GCM10011575_30390</name>
</gene>
<dbReference type="Proteomes" id="UP000613840">
    <property type="component" value="Unassembled WGS sequence"/>
</dbReference>
<dbReference type="EMBL" id="BMMZ01000007">
    <property type="protein sequence ID" value="GGL69770.1"/>
    <property type="molecule type" value="Genomic_DNA"/>
</dbReference>
<dbReference type="AlphaFoldDB" id="A0A917SBT5"/>
<evidence type="ECO:0000256" key="1">
    <source>
        <dbReference type="SAM" id="MobiDB-lite"/>
    </source>
</evidence>
<keyword evidence="3" id="KW-1185">Reference proteome</keyword>
<evidence type="ECO:0000313" key="3">
    <source>
        <dbReference type="Proteomes" id="UP000613840"/>
    </source>
</evidence>
<sequence>MAEFEVPTVAEVAGGLPAVLERFRSASTFPFSFGDSRPEAVVLTYDEFEELGGEQRIPRRARVGSVDEVASDLEQMVAEIRAGSFLPVVWGDGDEPRLMIMSTAQYRDLRGDDHPPEGVDDDPTKRTYVSQPLPTSRPFDAEKWFAEHRLSDEALEIARKKYGKLPGE</sequence>
<proteinExistence type="predicted"/>
<feature type="region of interest" description="Disordered" evidence="1">
    <location>
        <begin position="107"/>
        <end position="134"/>
    </location>
</feature>
<accession>A0A917SBT5</accession>
<dbReference type="RefSeq" id="WP_188896218.1">
    <property type="nucleotide sequence ID" value="NZ_BMMZ01000007.1"/>
</dbReference>
<reference evidence="2" key="1">
    <citation type="journal article" date="2014" name="Int. J. Syst. Evol. Microbiol.">
        <title>Complete genome sequence of Corynebacterium casei LMG S-19264T (=DSM 44701T), isolated from a smear-ripened cheese.</title>
        <authorList>
            <consortium name="US DOE Joint Genome Institute (JGI-PGF)"/>
            <person name="Walter F."/>
            <person name="Albersmeier A."/>
            <person name="Kalinowski J."/>
            <person name="Ruckert C."/>
        </authorList>
    </citation>
    <scope>NUCLEOTIDE SEQUENCE</scope>
    <source>
        <strain evidence="2">CGMCC 4.7306</strain>
    </source>
</reference>
<evidence type="ECO:0000313" key="2">
    <source>
        <dbReference type="EMBL" id="GGL69770.1"/>
    </source>
</evidence>
<reference evidence="2" key="2">
    <citation type="submission" date="2020-09" db="EMBL/GenBank/DDBJ databases">
        <authorList>
            <person name="Sun Q."/>
            <person name="Zhou Y."/>
        </authorList>
    </citation>
    <scope>NUCLEOTIDE SEQUENCE</scope>
    <source>
        <strain evidence="2">CGMCC 4.7306</strain>
    </source>
</reference>
<comment type="caution">
    <text evidence="2">The sequence shown here is derived from an EMBL/GenBank/DDBJ whole genome shotgun (WGS) entry which is preliminary data.</text>
</comment>
<feature type="compositionally biased region" description="Basic and acidic residues" evidence="1">
    <location>
        <begin position="107"/>
        <end position="125"/>
    </location>
</feature>